<dbReference type="HOGENOM" id="CLU_1377840_0_0_1"/>
<organism evidence="1 2">
    <name type="scientific">Aspergillus ruber (strain CBS 135680)</name>
    <dbReference type="NCBI Taxonomy" id="1388766"/>
    <lineage>
        <taxon>Eukaryota</taxon>
        <taxon>Fungi</taxon>
        <taxon>Dikarya</taxon>
        <taxon>Ascomycota</taxon>
        <taxon>Pezizomycotina</taxon>
        <taxon>Eurotiomycetes</taxon>
        <taxon>Eurotiomycetidae</taxon>
        <taxon>Eurotiales</taxon>
        <taxon>Aspergillaceae</taxon>
        <taxon>Aspergillus</taxon>
        <taxon>Aspergillus subgen. Aspergillus</taxon>
    </lineage>
</organism>
<sequence>MNRSFFTINKDCTAHNPVFERVNRHISLPPIINADKKAILNILRDHHSIARISWPDFEVKSATSRAPNSTSFTFKSKYSTSSWKTAVLTDVDDGIIIHDVPYLKVTCYIKWTITEAQDVWNSSLRCLLISRPPTPRGMDRTFLAKNRKLVNLALKGKKKPLPVNINTDKDAILRILYDHDPIARTSWCHYEVSESSST</sequence>
<evidence type="ECO:0000313" key="1">
    <source>
        <dbReference type="EMBL" id="EYE94012.1"/>
    </source>
</evidence>
<keyword evidence="2" id="KW-1185">Reference proteome</keyword>
<accession>A0A017SAQ4</accession>
<proteinExistence type="predicted"/>
<reference evidence="2" key="1">
    <citation type="journal article" date="2014" name="Nat. Commun.">
        <title>Genomic adaptations of the halophilic Dead Sea filamentous fungus Eurotium rubrum.</title>
        <authorList>
            <person name="Kis-Papo T."/>
            <person name="Weig A.R."/>
            <person name="Riley R."/>
            <person name="Persoh D."/>
            <person name="Salamov A."/>
            <person name="Sun H."/>
            <person name="Lipzen A."/>
            <person name="Wasser S.P."/>
            <person name="Rambold G."/>
            <person name="Grigoriev I.V."/>
            <person name="Nevo E."/>
        </authorList>
    </citation>
    <scope>NUCLEOTIDE SEQUENCE [LARGE SCALE GENOMIC DNA]</scope>
    <source>
        <strain evidence="2">CBS 135680</strain>
    </source>
</reference>
<gene>
    <name evidence="1" type="ORF">EURHEDRAFT_403722</name>
</gene>
<name>A0A017SAQ4_ASPRC</name>
<dbReference type="GeneID" id="63695370"/>
<dbReference type="RefSeq" id="XP_040637700.1">
    <property type="nucleotide sequence ID" value="XM_040780246.1"/>
</dbReference>
<dbReference type="EMBL" id="KK088428">
    <property type="protein sequence ID" value="EYE94012.1"/>
    <property type="molecule type" value="Genomic_DNA"/>
</dbReference>
<dbReference type="Proteomes" id="UP000019804">
    <property type="component" value="Unassembled WGS sequence"/>
</dbReference>
<evidence type="ECO:0000313" key="2">
    <source>
        <dbReference type="Proteomes" id="UP000019804"/>
    </source>
</evidence>
<protein>
    <submittedName>
        <fullName evidence="1">Uncharacterized protein</fullName>
    </submittedName>
</protein>
<dbReference type="AlphaFoldDB" id="A0A017SAQ4"/>